<reference evidence="1 2" key="1">
    <citation type="submission" date="2024-02" db="EMBL/GenBank/DDBJ databases">
        <authorList>
            <person name="Chen Y."/>
            <person name="Shah S."/>
            <person name="Dougan E. K."/>
            <person name="Thang M."/>
            <person name="Chan C."/>
        </authorList>
    </citation>
    <scope>NUCLEOTIDE SEQUENCE [LARGE SCALE GENOMIC DNA]</scope>
</reference>
<sequence length="158" mass="17697">MQNIFQGQDNRCFQAYTKVKVQCKNVCQGCTIQDACPRQLESDDPFDCQVGLRAAFHAWSPLKKQWCCWKEGRGCERTSLPGDHGDVGKHVQVNDSSTWQVSGQDERDVVSICNAGMVGLSSALLKCLSFDKYTGLSLKACSDMYSLCLLQWRDARNC</sequence>
<proteinExistence type="predicted"/>
<accession>A0ABP0K8U5</accession>
<protein>
    <submittedName>
        <fullName evidence="1">Uncharacterized protein</fullName>
    </submittedName>
</protein>
<dbReference type="Proteomes" id="UP001642484">
    <property type="component" value="Unassembled WGS sequence"/>
</dbReference>
<dbReference type="EMBL" id="CAXAMN010007847">
    <property type="protein sequence ID" value="CAK9023108.1"/>
    <property type="molecule type" value="Genomic_DNA"/>
</dbReference>
<name>A0ABP0K8U5_9DINO</name>
<keyword evidence="2" id="KW-1185">Reference proteome</keyword>
<comment type="caution">
    <text evidence="1">The sequence shown here is derived from an EMBL/GenBank/DDBJ whole genome shotgun (WGS) entry which is preliminary data.</text>
</comment>
<gene>
    <name evidence="1" type="ORF">CCMP2556_LOCUS15106</name>
</gene>
<evidence type="ECO:0000313" key="2">
    <source>
        <dbReference type="Proteomes" id="UP001642484"/>
    </source>
</evidence>
<evidence type="ECO:0000313" key="1">
    <source>
        <dbReference type="EMBL" id="CAK9023108.1"/>
    </source>
</evidence>
<organism evidence="1 2">
    <name type="scientific">Durusdinium trenchii</name>
    <dbReference type="NCBI Taxonomy" id="1381693"/>
    <lineage>
        <taxon>Eukaryota</taxon>
        <taxon>Sar</taxon>
        <taxon>Alveolata</taxon>
        <taxon>Dinophyceae</taxon>
        <taxon>Suessiales</taxon>
        <taxon>Symbiodiniaceae</taxon>
        <taxon>Durusdinium</taxon>
    </lineage>
</organism>